<dbReference type="InterPro" id="IPR005467">
    <property type="entry name" value="His_kinase_dom"/>
</dbReference>
<dbReference type="GO" id="GO:0006935">
    <property type="term" value="P:chemotaxis"/>
    <property type="evidence" value="ECO:0007669"/>
    <property type="project" value="InterPro"/>
</dbReference>
<dbReference type="PRINTS" id="PR00344">
    <property type="entry name" value="BCTRLSENSOR"/>
</dbReference>
<proteinExistence type="predicted"/>
<dbReference type="PROSITE" id="PS50894">
    <property type="entry name" value="HPT"/>
    <property type="match status" value="1"/>
</dbReference>
<dbReference type="InterPro" id="IPR051315">
    <property type="entry name" value="Bact_Chemotaxis_CheA"/>
</dbReference>
<dbReference type="InterPro" id="IPR004358">
    <property type="entry name" value="Sig_transdc_His_kin-like_C"/>
</dbReference>
<dbReference type="SUPFAM" id="SSF50341">
    <property type="entry name" value="CheW-like"/>
    <property type="match status" value="1"/>
</dbReference>
<gene>
    <name evidence="13" type="ORF">QS748_12815</name>
</gene>
<dbReference type="PANTHER" id="PTHR43395">
    <property type="entry name" value="SENSOR HISTIDINE KINASE CHEA"/>
    <property type="match status" value="1"/>
</dbReference>
<dbReference type="FunFam" id="3.30.565.10:FF:000016">
    <property type="entry name" value="Chemotaxis protein CheA, putative"/>
    <property type="match status" value="1"/>
</dbReference>
<sequence>MAEQEDFIELNWVRAEVKQALFDIKQELELYLEKSADRQRLTFCQARLYQVQGSLTMLHLKGASLLVEELLAVTDALISSQTTNGQMAAETLLQGVTQLSVYVQNTAQSIAAYPRELLGLLNAMRGLRRCPQLTGIDFFQPDYGDRIQALDDTQLAQFVQSGAIRLIRKIRQKYQVCLVSYLRHKEPKKSMAMMAELFGKLQNLSWGSPSSSLWDASAAFIEGLSEGSIKSTSLSNDLLKELDSQLKQLVESNGLEINQPPSESFLKKILYLIATATSDSRLIHALKKRYKLEAAIPSGFAEDELLNSNRSNEVLNAVSVKVKQDNGSSESPLVALDNLHKVALLESRAELVQARQAMTSYLGSKKNIEFLRKIPKLLKSAYSTLNMDHLTASAEIISKLVKHIESTWLINGQLPSKEHLNRAITGLTFFDGYFNHLLHGDVQQAEIHFERARKDLESLESIEAQACFVKRESLAGMAFTDLQVLPNEGNTESDSINSTLTKKKLNFEIAPPATESAVSVAAEAVKATPITGETESSGDQVALFLAAVDAVQQELSINISCWVKQPSNKDSLEAIHRSFNTLKNCARMSGANVIGELALVSGSMVSQLLIGAVKHSNGVVSLLNNVIAALPGLAKDFASNNQLLTPEVLLLMEQADDLARGDGFFDSAELEGIKAAEVAVIDIGVEAEEQVVDLMSSPEMAYVLFSDIEVLLSADSYLMRWTEVISSEELKLFENELKILSDRAGEAKLEALVLLCNVLTDVCHYLRRHEKSLPQLLLGPLRDGFNALVSLLNQVVAKQAIVAPQSIFSEIKKSLESLLEDRRKLKNKELSSGEKCAHEVIVQNENTSNGRSKDQELRYIFLEEASDLLKNCAQDFDSWSCHDGGSGTVTEMQRYLHTLKGGAGLAEFEEFGNLCGALESVYGVIITGGIESSEVPLSLMKQAHDFADTMIQTISRGATSPSAQHLVVQLESWITEVNNSSDSAGHVGCSKQSLPDYLGRTSSISPVSSLLPKSTQNTDVLPQQAPDSGHENYAGVNMSTSLRTKVNDDVAFRSSAVDGGVLITNEAIEQMLNLTDESSVHSSQVEQQMLDITSNLSEMENTIFSLREQLGFLDIEKFPQIFSTTEDVVEQKTEFVPLEADGDAELTQLSSGLMESASDFADLHRSLDGKRRVTQALLLQQSRTQSQLQTQLLQFHQVSFKHLIPRLRKTVKQLGHELGKPVELIIKNADVKIDRTRLDKVVAPIESILRNAIIHGIEDDPKSRVEAGKPATGQLLLDLSCQGGYITIKVGDDGQGFDLQAIRDKAIEKDLISTDVRPDNKTLLQLIMTAGFFTSTEVTQTAGLGGGLDAVNEEVRKLGGGIQIESKFGRGACFSLKLPFRPSVMQALMVEEGGNLYAFPAQFIDGLITLSQKEVLDGYNGKAIEYAGIMYRLISFGRLLGLPQTSIQLQQCPIIITKSGGDNVAIHVDTVFARREVIIQSLGAKFNDVTSVIGTTILGDGQVVILIDPVEIIRKYSEQLSRRSESSDLTSVV</sequence>
<protein>
    <recommendedName>
        <fullName evidence="3">Chemotaxis protein CheA</fullName>
        <ecNumber evidence="2">2.7.13.3</ecNumber>
    </recommendedName>
</protein>
<dbReference type="InterPro" id="IPR058661">
    <property type="entry name" value="FimL_2nd"/>
</dbReference>
<evidence type="ECO:0000256" key="1">
    <source>
        <dbReference type="ARBA" id="ARBA00000085"/>
    </source>
</evidence>
<name>A0AA90SU73_9GAMM</name>
<feature type="modified residue" description="Phosphohistidine" evidence="9">
    <location>
        <position position="897"/>
    </location>
</feature>
<reference evidence="13 14" key="1">
    <citation type="journal article" date="2023" name="bioRxiv">
        <title>An intranuclear bacterial parasite of deep-sea mussels expresses apoptosis inhibitors acquired from its host.</title>
        <authorList>
            <person name="Gonzalez Porras M.A."/>
            <person name="Assie A."/>
            <person name="Tietjen M."/>
            <person name="Violette M."/>
            <person name="Kleiner M."/>
            <person name="Gruber-Vodicka H."/>
            <person name="Dubilier N."/>
            <person name="Leisch N."/>
        </authorList>
    </citation>
    <scope>NUCLEOTIDE SEQUENCE [LARGE SCALE GENOMIC DNA]</scope>
    <source>
        <strain evidence="13">IAP13</strain>
    </source>
</reference>
<feature type="domain" description="Histidine kinase" evidence="10">
    <location>
        <begin position="1178"/>
        <end position="1382"/>
    </location>
</feature>
<dbReference type="CDD" id="cd00088">
    <property type="entry name" value="HPT"/>
    <property type="match status" value="1"/>
</dbReference>
<dbReference type="Proteomes" id="UP001178148">
    <property type="component" value="Unassembled WGS sequence"/>
</dbReference>
<evidence type="ECO:0000259" key="10">
    <source>
        <dbReference type="PROSITE" id="PS50109"/>
    </source>
</evidence>
<dbReference type="InterPro" id="IPR008207">
    <property type="entry name" value="Sig_transdc_His_kin_Hpt_dom"/>
</dbReference>
<dbReference type="PROSITE" id="PS50109">
    <property type="entry name" value="HIS_KIN"/>
    <property type="match status" value="1"/>
</dbReference>
<comment type="caution">
    <text evidence="13">The sequence shown here is derived from an EMBL/GenBank/DDBJ whole genome shotgun (WGS) entry which is preliminary data.</text>
</comment>
<comment type="catalytic activity">
    <reaction evidence="1">
        <text>ATP + protein L-histidine = ADP + protein N-phospho-L-histidine.</text>
        <dbReference type="EC" id="2.7.13.3"/>
    </reaction>
</comment>
<feature type="domain" description="HPt" evidence="12">
    <location>
        <begin position="850"/>
        <end position="964"/>
    </location>
</feature>
<dbReference type="InterPro" id="IPR003594">
    <property type="entry name" value="HATPase_dom"/>
</dbReference>
<feature type="domain" description="CheW-like" evidence="11">
    <location>
        <begin position="1384"/>
        <end position="1518"/>
    </location>
</feature>
<comment type="function">
    <text evidence="8">Involved in the transmission of sensory signals from the chemoreceptors to the flagellar motors. CheA is autophosphorylated; it can transfer its phosphate group to either CheB or CheY.</text>
</comment>
<keyword evidence="5" id="KW-0808">Transferase</keyword>
<evidence type="ECO:0000256" key="8">
    <source>
        <dbReference type="ARBA" id="ARBA00035100"/>
    </source>
</evidence>
<dbReference type="PANTHER" id="PTHR43395:SF8">
    <property type="entry name" value="HISTIDINE KINASE"/>
    <property type="match status" value="1"/>
</dbReference>
<evidence type="ECO:0000259" key="12">
    <source>
        <dbReference type="PROSITE" id="PS50894"/>
    </source>
</evidence>
<evidence type="ECO:0000256" key="7">
    <source>
        <dbReference type="ARBA" id="ARBA00023012"/>
    </source>
</evidence>
<dbReference type="InterPro" id="IPR002545">
    <property type="entry name" value="CheW-lke_dom"/>
</dbReference>
<keyword evidence="4 9" id="KW-0597">Phosphoprotein</keyword>
<dbReference type="Pfam" id="PF01627">
    <property type="entry name" value="Hpt"/>
    <property type="match status" value="1"/>
</dbReference>
<dbReference type="Gene3D" id="3.30.565.10">
    <property type="entry name" value="Histidine kinase-like ATPase, C-terminal domain"/>
    <property type="match status" value="1"/>
</dbReference>
<evidence type="ECO:0000256" key="9">
    <source>
        <dbReference type="PROSITE-ProRule" id="PRU00110"/>
    </source>
</evidence>
<dbReference type="SUPFAM" id="SSF47226">
    <property type="entry name" value="Histidine-containing phosphotransfer domain, HPT domain"/>
    <property type="match status" value="3"/>
</dbReference>
<dbReference type="SMART" id="SM00387">
    <property type="entry name" value="HATPase_c"/>
    <property type="match status" value="1"/>
</dbReference>
<dbReference type="Gene3D" id="2.30.30.40">
    <property type="entry name" value="SH3 Domains"/>
    <property type="match status" value="1"/>
</dbReference>
<dbReference type="Pfam" id="PF01584">
    <property type="entry name" value="CheW"/>
    <property type="match status" value="1"/>
</dbReference>
<keyword evidence="6" id="KW-0418">Kinase</keyword>
<evidence type="ECO:0000313" key="13">
    <source>
        <dbReference type="EMBL" id="MDP0590009.1"/>
    </source>
</evidence>
<dbReference type="SMART" id="SM00073">
    <property type="entry name" value="HPT"/>
    <property type="match status" value="1"/>
</dbReference>
<evidence type="ECO:0000256" key="3">
    <source>
        <dbReference type="ARBA" id="ARBA00021495"/>
    </source>
</evidence>
<organism evidence="13 14">
    <name type="scientific">Candidatus Endonucleibacter bathymodioli</name>
    <dbReference type="NCBI Taxonomy" id="539814"/>
    <lineage>
        <taxon>Bacteria</taxon>
        <taxon>Pseudomonadati</taxon>
        <taxon>Pseudomonadota</taxon>
        <taxon>Gammaproteobacteria</taxon>
        <taxon>Oceanospirillales</taxon>
        <taxon>Endozoicomonadaceae</taxon>
        <taxon>Candidatus Endonucleibacter</taxon>
    </lineage>
</organism>
<dbReference type="Pfam" id="PF26379">
    <property type="entry name" value="FimL_2nd"/>
    <property type="match status" value="1"/>
</dbReference>
<keyword evidence="7" id="KW-0902">Two-component regulatory system</keyword>
<dbReference type="PROSITE" id="PS50851">
    <property type="entry name" value="CHEW"/>
    <property type="match status" value="1"/>
</dbReference>
<evidence type="ECO:0000256" key="4">
    <source>
        <dbReference type="ARBA" id="ARBA00022553"/>
    </source>
</evidence>
<evidence type="ECO:0000313" key="14">
    <source>
        <dbReference type="Proteomes" id="UP001178148"/>
    </source>
</evidence>
<evidence type="ECO:0000256" key="6">
    <source>
        <dbReference type="ARBA" id="ARBA00022777"/>
    </source>
</evidence>
<dbReference type="InterPro" id="IPR036641">
    <property type="entry name" value="HPT_dom_sf"/>
</dbReference>
<dbReference type="EC" id="2.7.13.3" evidence="2"/>
<evidence type="ECO:0000259" key="11">
    <source>
        <dbReference type="PROSITE" id="PS50851"/>
    </source>
</evidence>
<dbReference type="SUPFAM" id="SSF55874">
    <property type="entry name" value="ATPase domain of HSP90 chaperone/DNA topoisomerase II/histidine kinase"/>
    <property type="match status" value="1"/>
</dbReference>
<evidence type="ECO:0000256" key="5">
    <source>
        <dbReference type="ARBA" id="ARBA00022679"/>
    </source>
</evidence>
<dbReference type="Gene3D" id="1.20.120.160">
    <property type="entry name" value="HPT domain"/>
    <property type="match status" value="2"/>
</dbReference>
<accession>A0AA90SU73</accession>
<dbReference type="InterPro" id="IPR036890">
    <property type="entry name" value="HATPase_C_sf"/>
</dbReference>
<dbReference type="InterPro" id="IPR036061">
    <property type="entry name" value="CheW-like_dom_sf"/>
</dbReference>
<dbReference type="EMBL" id="JASXSV010000027">
    <property type="protein sequence ID" value="MDP0590009.1"/>
    <property type="molecule type" value="Genomic_DNA"/>
</dbReference>
<keyword evidence="14" id="KW-1185">Reference proteome</keyword>
<dbReference type="GO" id="GO:0000155">
    <property type="term" value="F:phosphorelay sensor kinase activity"/>
    <property type="evidence" value="ECO:0007669"/>
    <property type="project" value="UniProtKB-ARBA"/>
</dbReference>
<dbReference type="SMART" id="SM00260">
    <property type="entry name" value="CheW"/>
    <property type="match status" value="1"/>
</dbReference>
<dbReference type="Pfam" id="PF02518">
    <property type="entry name" value="HATPase_c"/>
    <property type="match status" value="1"/>
</dbReference>
<evidence type="ECO:0000256" key="2">
    <source>
        <dbReference type="ARBA" id="ARBA00012438"/>
    </source>
</evidence>